<evidence type="ECO:0000256" key="1">
    <source>
        <dbReference type="SAM" id="MobiDB-lite"/>
    </source>
</evidence>
<name>A0A7S0ANL3_9DINO</name>
<feature type="region of interest" description="Disordered" evidence="1">
    <location>
        <begin position="1"/>
        <end position="53"/>
    </location>
</feature>
<sequence length="370" mass="38224">MPSQRASRTPSPSQAARAISTRTLDSCASVPRRTSRGGGVNPADPCSPVSTRGSTCKSFGALACEATVMIGGRAMQASTIVGEWALEASATVGQRALEASAAVGQRALETIKNSSKDASKTAAQALATSARSLDSAMNSYLDELRESLHQRMLTVSGAISEVGEDSDSDASSEDEPQAAACGAPVLAASAAPPSSLALQRPGHSFSTSAAGGRELRPHYQRATSSLVHCASHQLERDAALSLFARSASFPNHSSHHPVQGAHKPLAAHRVQEAPSALPVSSARPVGRQEMLPAGSFGPLAQTQPLPNSPSFDHSGGQPSVVRACSMGSHPGQFGVQPLRFPNSERHLGTLAQCGSFGHAVRPGLPPRLAR</sequence>
<evidence type="ECO:0000313" key="2">
    <source>
        <dbReference type="EMBL" id="CAD8369794.1"/>
    </source>
</evidence>
<dbReference type="EMBL" id="HBEG01032027">
    <property type="protein sequence ID" value="CAD8369794.1"/>
    <property type="molecule type" value="Transcribed_RNA"/>
</dbReference>
<proteinExistence type="predicted"/>
<gene>
    <name evidence="2" type="ORF">PBAH0796_LOCUS19533</name>
</gene>
<feature type="region of interest" description="Disordered" evidence="1">
    <location>
        <begin position="289"/>
        <end position="318"/>
    </location>
</feature>
<organism evidence="2">
    <name type="scientific">Pyrodinium bahamense</name>
    <dbReference type="NCBI Taxonomy" id="73915"/>
    <lineage>
        <taxon>Eukaryota</taxon>
        <taxon>Sar</taxon>
        <taxon>Alveolata</taxon>
        <taxon>Dinophyceae</taxon>
        <taxon>Gonyaulacales</taxon>
        <taxon>Pyrocystaceae</taxon>
        <taxon>Pyrodinium</taxon>
    </lineage>
</organism>
<dbReference type="AlphaFoldDB" id="A0A7S0ANL3"/>
<protein>
    <submittedName>
        <fullName evidence="2">Uncharacterized protein</fullName>
    </submittedName>
</protein>
<feature type="region of interest" description="Disordered" evidence="1">
    <location>
        <begin position="162"/>
        <end position="181"/>
    </location>
</feature>
<feature type="region of interest" description="Disordered" evidence="1">
    <location>
        <begin position="192"/>
        <end position="213"/>
    </location>
</feature>
<accession>A0A7S0ANL3</accession>
<feature type="compositionally biased region" description="Acidic residues" evidence="1">
    <location>
        <begin position="162"/>
        <end position="176"/>
    </location>
</feature>
<reference evidence="2" key="1">
    <citation type="submission" date="2021-01" db="EMBL/GenBank/DDBJ databases">
        <authorList>
            <person name="Corre E."/>
            <person name="Pelletier E."/>
            <person name="Niang G."/>
            <person name="Scheremetjew M."/>
            <person name="Finn R."/>
            <person name="Kale V."/>
            <person name="Holt S."/>
            <person name="Cochrane G."/>
            <person name="Meng A."/>
            <person name="Brown T."/>
            <person name="Cohen L."/>
        </authorList>
    </citation>
    <scope>NUCLEOTIDE SEQUENCE</scope>
    <source>
        <strain evidence="2">Pbaha01</strain>
    </source>
</reference>
<feature type="compositionally biased region" description="Polar residues" evidence="1">
    <location>
        <begin position="1"/>
        <end position="26"/>
    </location>
</feature>
<feature type="compositionally biased region" description="Polar residues" evidence="1">
    <location>
        <begin position="300"/>
        <end position="311"/>
    </location>
</feature>